<feature type="domain" description="Glycosyltransferase subfamily 4-like N-terminal" evidence="2">
    <location>
        <begin position="19"/>
        <end position="181"/>
    </location>
</feature>
<gene>
    <name evidence="3" type="ORF">MKW35_01210</name>
</gene>
<dbReference type="Pfam" id="PF00534">
    <property type="entry name" value="Glycos_transf_1"/>
    <property type="match status" value="1"/>
</dbReference>
<dbReference type="InterPro" id="IPR050194">
    <property type="entry name" value="Glycosyltransferase_grp1"/>
</dbReference>
<dbReference type="Pfam" id="PF13439">
    <property type="entry name" value="Glyco_transf_4"/>
    <property type="match status" value="1"/>
</dbReference>
<dbReference type="Proteomes" id="UP001156141">
    <property type="component" value="Unassembled WGS sequence"/>
</dbReference>
<dbReference type="PANTHER" id="PTHR45947">
    <property type="entry name" value="SULFOQUINOVOSYL TRANSFERASE SQD2"/>
    <property type="match status" value="1"/>
</dbReference>
<keyword evidence="4" id="KW-1185">Reference proteome</keyword>
<evidence type="ECO:0000313" key="4">
    <source>
        <dbReference type="Proteomes" id="UP001156141"/>
    </source>
</evidence>
<feature type="domain" description="Glycosyl transferase family 1" evidence="1">
    <location>
        <begin position="182"/>
        <end position="356"/>
    </location>
</feature>
<dbReference type="InterPro" id="IPR028098">
    <property type="entry name" value="Glyco_trans_4-like_N"/>
</dbReference>
<reference evidence="3" key="1">
    <citation type="submission" date="2022-02" db="EMBL/GenBank/DDBJ databases">
        <title>Aestuariibaculum sp., a marine bacterium isolated from sediment in Guangxi.</title>
        <authorList>
            <person name="Ying J."/>
        </authorList>
    </citation>
    <scope>NUCLEOTIDE SEQUENCE</scope>
    <source>
        <strain evidence="3">L182</strain>
    </source>
</reference>
<sequence>MKIAFVTPEYPHQNFGKSGGVGTSIYGLTKALKELGHTVSVLVYGQKKDAYFEEQGIHFYTIKNIKLKGLSLILTQKKVERLINALYDQGRLELVEAPDWTGFTAFVKPKCPVVIRENGSDTYFCHLEQRPVKFKNKFLERRALKRADGIISVSRFTGELTNKVLGLKRPFEVIPNSVNINEFNPNHSDKQPLTILYFGTLIRKKGLFELVEIFNRVHEKNKEVKLVLVGHDSGDIKTGKTSTWSLMQPVFTASAIKQVQYLGGVNHQMIQEVINAATVCVFPSFAEAFPLSWLEAMAMEKPIVASNIGWAKEMINDDKEGFLVHPKAHDNYAHRILELLNNQQKREDFGKAARKRVIKDFSHMEIAGKSVEFYKPFIK</sequence>
<dbReference type="RefSeq" id="WP_240571502.1">
    <property type="nucleotide sequence ID" value="NZ_CP136709.1"/>
</dbReference>
<evidence type="ECO:0000313" key="3">
    <source>
        <dbReference type="EMBL" id="MCH4551227.1"/>
    </source>
</evidence>
<accession>A0ABS9RE90</accession>
<comment type="caution">
    <text evidence="3">The sequence shown here is derived from an EMBL/GenBank/DDBJ whole genome shotgun (WGS) entry which is preliminary data.</text>
</comment>
<organism evidence="3 4">
    <name type="scientific">Aestuariibaculum lutulentum</name>
    <dbReference type="NCBI Taxonomy" id="2920935"/>
    <lineage>
        <taxon>Bacteria</taxon>
        <taxon>Pseudomonadati</taxon>
        <taxon>Bacteroidota</taxon>
        <taxon>Flavobacteriia</taxon>
        <taxon>Flavobacteriales</taxon>
        <taxon>Flavobacteriaceae</taxon>
    </lineage>
</organism>
<protein>
    <submittedName>
        <fullName evidence="3">Glycosyltransferase family 4 protein</fullName>
    </submittedName>
</protein>
<evidence type="ECO:0000259" key="1">
    <source>
        <dbReference type="Pfam" id="PF00534"/>
    </source>
</evidence>
<dbReference type="Gene3D" id="3.40.50.2000">
    <property type="entry name" value="Glycogen Phosphorylase B"/>
    <property type="match status" value="2"/>
</dbReference>
<proteinExistence type="predicted"/>
<dbReference type="EMBL" id="JAKVQD010000001">
    <property type="protein sequence ID" value="MCH4551227.1"/>
    <property type="molecule type" value="Genomic_DNA"/>
</dbReference>
<dbReference type="InterPro" id="IPR001296">
    <property type="entry name" value="Glyco_trans_1"/>
</dbReference>
<dbReference type="PANTHER" id="PTHR45947:SF3">
    <property type="entry name" value="SULFOQUINOVOSYL TRANSFERASE SQD2"/>
    <property type="match status" value="1"/>
</dbReference>
<dbReference type="CDD" id="cd03801">
    <property type="entry name" value="GT4_PimA-like"/>
    <property type="match status" value="1"/>
</dbReference>
<name>A0ABS9RE90_9FLAO</name>
<dbReference type="SUPFAM" id="SSF53756">
    <property type="entry name" value="UDP-Glycosyltransferase/glycogen phosphorylase"/>
    <property type="match status" value="1"/>
</dbReference>
<evidence type="ECO:0000259" key="2">
    <source>
        <dbReference type="Pfam" id="PF13439"/>
    </source>
</evidence>